<dbReference type="InterPro" id="IPR005814">
    <property type="entry name" value="Aminotrans_3"/>
</dbReference>
<feature type="domain" description="Aminoglycoside phosphotransferase" evidence="3">
    <location>
        <begin position="39"/>
        <end position="267"/>
    </location>
</feature>
<keyword evidence="4" id="KW-0808">Transferase</keyword>
<dbReference type="Pfam" id="PF00202">
    <property type="entry name" value="Aminotran_3"/>
    <property type="match status" value="1"/>
</dbReference>
<keyword evidence="5" id="KW-1185">Reference proteome</keyword>
<reference evidence="4 5" key="1">
    <citation type="journal article" date="2022" name="BMC Genomics">
        <title>Comparative genome analysis of mycobacteria focusing on tRNA and non-coding RNA.</title>
        <authorList>
            <person name="Behra P.R.K."/>
            <person name="Pettersson B.M.F."/>
            <person name="Ramesh M."/>
            <person name="Das S."/>
            <person name="Dasgupta S."/>
            <person name="Kirsebom L.A."/>
        </authorList>
    </citation>
    <scope>NUCLEOTIDE SEQUENCE [LARGE SCALE GENOMIC DNA]</scope>
    <source>
        <strain evidence="4 5">DSM 44078</strain>
    </source>
</reference>
<evidence type="ECO:0000259" key="3">
    <source>
        <dbReference type="Pfam" id="PF01636"/>
    </source>
</evidence>
<evidence type="ECO:0000256" key="1">
    <source>
        <dbReference type="ARBA" id="ARBA00008954"/>
    </source>
</evidence>
<sequence length="981" mass="104055">MTLFDFFQAEQLPAPTVTPSDAMDIARDHFGLDILAAGVTPLGSQQDANFLLARSDGRPVGVLKVANPAFSRIEIEAQDAAAAFIADVEPGVRTATNIALPGLAPIAAVETGGGTVYARIIRYLDGGPMSGDRYVSPARWAALGTLAGRASRALATFDHPGVDRVLQWDLQYADRTIDVLAPYVADAGRRRRVEAATSQAWEVVSSLAAGLRSQVVHCDITDDNVVCSPRDARPDGIIDFGDLTRSWAIGELAMAVSSQLRHADGEPAATLPIITAFHRQRPLAADEIAALWPLVVLRAATLIVSGNQQTTIDADNDYATGALEHEWRIFERSLAVPSIVMTGLIADALGVAPTQRPVAVAFPLLSGVDAAGVHHLDLTTESEHLDAGRWLHTDAEDTLAVAALGGGAAAVISGYGQARLTRSVALRSESPATVATGVDVWLARETTVVAPLSALVANVTDHEITLTTDSGEVGTLHLRGALRAGDAVRVGHAVAEGAPLGTAGPGRVWLQLDNAGETTEVPAFVRPEYAPGWLALTRDPLPLFGAAAAVHSPPDSEALAQRRGQTFAAVQEQYYRHPPRIERGWREYLCDTDGRSYLDMVNNVAAIGHGHPDLADAVARQWRRLNTNSRFHYRAVVEFSERLAATLPDPLDTVFLVNSGSEAVDLALRLAFATTGRQDVVAVAEAYHGWTYATDAISTSVADNPNALATRPSWVHTVPSPNSFRGDHPGASASEYGPEAAKIIEVLAAQGHPPAAFICEPFYGNAGGVELPAGYLAAVYAAVRAAGGLAIADEVQVGYGRLGRWFWGFQQQGVLPDIVTVAKAMGNGQPLGAVITTKAIADAYRTQGYFFSSAGGSPVSSVVGLTVLDIIEREGLQANALTVGDHLRSRLTELATRHPIIGAVHGSGLYMGVELVRDRATLEPADTETAAICERMRELGVIVQPTGDHVNVLKMKPPMCISVTSADFFVDMLDRVLSTGW</sequence>
<dbReference type="CDD" id="cd00610">
    <property type="entry name" value="OAT_like"/>
    <property type="match status" value="1"/>
</dbReference>
<dbReference type="SUPFAM" id="SSF56112">
    <property type="entry name" value="Protein kinase-like (PK-like)"/>
    <property type="match status" value="1"/>
</dbReference>
<name>A0ABT3C810_9MYCO</name>
<dbReference type="Gene3D" id="3.90.1200.10">
    <property type="match status" value="1"/>
</dbReference>
<keyword evidence="2" id="KW-0663">Pyridoxal phosphate</keyword>
<evidence type="ECO:0000313" key="5">
    <source>
        <dbReference type="Proteomes" id="UP001526201"/>
    </source>
</evidence>
<dbReference type="InterPro" id="IPR015421">
    <property type="entry name" value="PyrdxlP-dep_Trfase_major"/>
</dbReference>
<dbReference type="RefSeq" id="WP_264066380.1">
    <property type="nucleotide sequence ID" value="NZ_JACKTY010000016.1"/>
</dbReference>
<evidence type="ECO:0000313" key="4">
    <source>
        <dbReference type="EMBL" id="MCV7225593.1"/>
    </source>
</evidence>
<keyword evidence="4" id="KW-0032">Aminotransferase</keyword>
<dbReference type="Gene3D" id="3.40.640.10">
    <property type="entry name" value="Type I PLP-dependent aspartate aminotransferase-like (Major domain)"/>
    <property type="match status" value="1"/>
</dbReference>
<dbReference type="GO" id="GO:0008483">
    <property type="term" value="F:transaminase activity"/>
    <property type="evidence" value="ECO:0007669"/>
    <property type="project" value="UniProtKB-KW"/>
</dbReference>
<dbReference type="Pfam" id="PF01636">
    <property type="entry name" value="APH"/>
    <property type="match status" value="1"/>
</dbReference>
<protein>
    <submittedName>
        <fullName evidence="4">Aminotransferase</fullName>
    </submittedName>
</protein>
<dbReference type="InterPro" id="IPR015424">
    <property type="entry name" value="PyrdxlP-dep_Trfase"/>
</dbReference>
<dbReference type="Gene3D" id="3.90.1150.10">
    <property type="entry name" value="Aspartate Aminotransferase, domain 1"/>
    <property type="match status" value="1"/>
</dbReference>
<comment type="similarity">
    <text evidence="1">Belongs to the class-III pyridoxal-phosphate-dependent aminotransferase family.</text>
</comment>
<dbReference type="Proteomes" id="UP001526201">
    <property type="component" value="Unassembled WGS sequence"/>
</dbReference>
<dbReference type="PANTHER" id="PTHR45688:SF13">
    <property type="entry name" value="ALANINE--GLYOXYLATE AMINOTRANSFERASE 2-LIKE"/>
    <property type="match status" value="1"/>
</dbReference>
<dbReference type="PANTHER" id="PTHR45688">
    <property type="match status" value="1"/>
</dbReference>
<gene>
    <name evidence="4" type="ORF">H7J73_06055</name>
</gene>
<dbReference type="InterPro" id="IPR002575">
    <property type="entry name" value="Aminoglycoside_PTrfase"/>
</dbReference>
<dbReference type="InterPro" id="IPR015422">
    <property type="entry name" value="PyrdxlP-dep_Trfase_small"/>
</dbReference>
<dbReference type="NCBIfam" id="NF004800">
    <property type="entry name" value="PRK06149.1"/>
    <property type="match status" value="1"/>
</dbReference>
<accession>A0ABT3C810</accession>
<organism evidence="4 5">
    <name type="scientific">Mycolicibacterium komossense</name>
    <dbReference type="NCBI Taxonomy" id="1779"/>
    <lineage>
        <taxon>Bacteria</taxon>
        <taxon>Bacillati</taxon>
        <taxon>Actinomycetota</taxon>
        <taxon>Actinomycetes</taxon>
        <taxon>Mycobacteriales</taxon>
        <taxon>Mycobacteriaceae</taxon>
        <taxon>Mycolicibacterium</taxon>
    </lineage>
</organism>
<dbReference type="SUPFAM" id="SSF53383">
    <property type="entry name" value="PLP-dependent transferases"/>
    <property type="match status" value="1"/>
</dbReference>
<dbReference type="InterPro" id="IPR011009">
    <property type="entry name" value="Kinase-like_dom_sf"/>
</dbReference>
<dbReference type="EMBL" id="JACKTY010000016">
    <property type="protein sequence ID" value="MCV7225593.1"/>
    <property type="molecule type" value="Genomic_DNA"/>
</dbReference>
<proteinExistence type="inferred from homology"/>
<comment type="caution">
    <text evidence="4">The sequence shown here is derived from an EMBL/GenBank/DDBJ whole genome shotgun (WGS) entry which is preliminary data.</text>
</comment>
<evidence type="ECO:0000256" key="2">
    <source>
        <dbReference type="ARBA" id="ARBA00022898"/>
    </source>
</evidence>